<evidence type="ECO:0000256" key="1">
    <source>
        <dbReference type="SAM" id="SignalP"/>
    </source>
</evidence>
<dbReference type="RefSeq" id="WP_106184974.1">
    <property type="nucleotide sequence ID" value="NZ_PVTF01000001.1"/>
</dbReference>
<dbReference type="PANTHER" id="PTHR47197:SF3">
    <property type="entry name" value="DIHYDRO-HEME D1 DEHYDROGENASE"/>
    <property type="match status" value="1"/>
</dbReference>
<dbReference type="InterPro" id="IPR011048">
    <property type="entry name" value="Haem_d1_sf"/>
</dbReference>
<dbReference type="InterPro" id="IPR015943">
    <property type="entry name" value="WD40/YVTN_repeat-like_dom_sf"/>
</dbReference>
<dbReference type="OrthoDB" id="4649568at2"/>
<name>A0A2T0TJR3_9PSEU</name>
<dbReference type="Pfam" id="PF02239">
    <property type="entry name" value="Cytochrom_D1"/>
    <property type="match status" value="1"/>
</dbReference>
<keyword evidence="3" id="KW-1185">Reference proteome</keyword>
<feature type="chain" id="PRO_5015610277" evidence="1">
    <location>
        <begin position="34"/>
        <end position="360"/>
    </location>
</feature>
<evidence type="ECO:0000313" key="2">
    <source>
        <dbReference type="EMBL" id="PRY45859.1"/>
    </source>
</evidence>
<accession>A0A2T0TJR3</accession>
<dbReference type="EMBL" id="PVTF01000001">
    <property type="protein sequence ID" value="PRY45859.1"/>
    <property type="molecule type" value="Genomic_DNA"/>
</dbReference>
<dbReference type="Gene3D" id="2.130.10.10">
    <property type="entry name" value="YVTN repeat-like/Quinoprotein amine dehydrogenase"/>
    <property type="match status" value="2"/>
</dbReference>
<gene>
    <name evidence="2" type="ORF">CLV43_101119</name>
</gene>
<feature type="signal peptide" evidence="1">
    <location>
        <begin position="1"/>
        <end position="33"/>
    </location>
</feature>
<protein>
    <submittedName>
        <fullName evidence="2">YVTN family beta-propeller protein</fullName>
    </submittedName>
</protein>
<dbReference type="AlphaFoldDB" id="A0A2T0TJR3"/>
<organism evidence="2 3">
    <name type="scientific">Umezawaea tangerina</name>
    <dbReference type="NCBI Taxonomy" id="84725"/>
    <lineage>
        <taxon>Bacteria</taxon>
        <taxon>Bacillati</taxon>
        <taxon>Actinomycetota</taxon>
        <taxon>Actinomycetes</taxon>
        <taxon>Pseudonocardiales</taxon>
        <taxon>Pseudonocardiaceae</taxon>
        <taxon>Umezawaea</taxon>
    </lineage>
</organism>
<dbReference type="PANTHER" id="PTHR47197">
    <property type="entry name" value="PROTEIN NIRF"/>
    <property type="match status" value="1"/>
</dbReference>
<comment type="caution">
    <text evidence="2">The sequence shown here is derived from an EMBL/GenBank/DDBJ whole genome shotgun (WGS) entry which is preliminary data.</text>
</comment>
<reference evidence="2 3" key="1">
    <citation type="submission" date="2018-03" db="EMBL/GenBank/DDBJ databases">
        <title>Genomic Encyclopedia of Archaeal and Bacterial Type Strains, Phase II (KMG-II): from individual species to whole genera.</title>
        <authorList>
            <person name="Goeker M."/>
        </authorList>
    </citation>
    <scope>NUCLEOTIDE SEQUENCE [LARGE SCALE GENOMIC DNA]</scope>
    <source>
        <strain evidence="2 3">DSM 44720</strain>
    </source>
</reference>
<proteinExistence type="predicted"/>
<sequence length="360" mass="36670">MWAQSTVGPRRLGTAFFSFAALFALSAAPAALADGPPPAVDPAASGPSPQAYVVGRSGQVQVVDTVRGKVLATARTGGRTTGVAVAPDGGHVYVVNGWTGVITAIDPATGAVVGRLETGTQLAQAVMHPDGQRLYVTGNSSRGGSVVVVDPRTFTLAAVVPLGGQVQGVTLSPDGRMLYVAGAQDGTVALVDALTLTPQATVEIGGMPQHVAVSPDGSTLYASVLHLGARKASAGLVVVDTKRRTRLAEVPVGTGAGGVAVTPDGSRVYVALTRQRAVAVVDTTTRTLLRTLPYDARGLSNAPGDRRIFLATGSTTTVLDGSDDTELARFDLDELDLPGITGKPTGFEATMVAFAPDPSH</sequence>
<dbReference type="Proteomes" id="UP000239494">
    <property type="component" value="Unassembled WGS sequence"/>
</dbReference>
<keyword evidence="1" id="KW-0732">Signal</keyword>
<evidence type="ECO:0000313" key="3">
    <source>
        <dbReference type="Proteomes" id="UP000239494"/>
    </source>
</evidence>
<dbReference type="SUPFAM" id="SSF51004">
    <property type="entry name" value="C-terminal (heme d1) domain of cytochrome cd1-nitrite reductase"/>
    <property type="match status" value="1"/>
</dbReference>
<dbReference type="InterPro" id="IPR051200">
    <property type="entry name" value="Host-pathogen_enzymatic-act"/>
</dbReference>